<reference evidence="2" key="2">
    <citation type="submission" date="2005-07" db="EMBL/GenBank/DDBJ databases">
        <authorList>
            <person name="Mural R.J."/>
            <person name="Li P.W."/>
            <person name="Adams M.D."/>
            <person name="Amanatides P.G."/>
            <person name="Baden-Tillson H."/>
            <person name="Barnstead M."/>
            <person name="Chin S.H."/>
            <person name="Dew I."/>
            <person name="Evans C.A."/>
            <person name="Ferriera S."/>
            <person name="Flanigan M."/>
            <person name="Fosler C."/>
            <person name="Glodek A."/>
            <person name="Gu Z."/>
            <person name="Holt R.A."/>
            <person name="Jennings D."/>
            <person name="Kraft C.L."/>
            <person name="Lu F."/>
            <person name="Nguyen T."/>
            <person name="Nusskern D.R."/>
            <person name="Pfannkoch C.M."/>
            <person name="Sitter C."/>
            <person name="Sutton G.G."/>
            <person name="Venter J.C."/>
            <person name="Wang Z."/>
            <person name="Woodage T."/>
            <person name="Zheng X.H."/>
            <person name="Zhong F."/>
        </authorList>
    </citation>
    <scope>NUCLEOTIDE SEQUENCE</scope>
    <source>
        <strain evidence="2">BN</strain>
    </source>
</reference>
<organism evidence="2">
    <name type="scientific">Rattus norvegicus</name>
    <name type="common">Rat</name>
    <dbReference type="NCBI Taxonomy" id="10116"/>
    <lineage>
        <taxon>Eukaryota</taxon>
        <taxon>Metazoa</taxon>
        <taxon>Chordata</taxon>
        <taxon>Craniata</taxon>
        <taxon>Vertebrata</taxon>
        <taxon>Euteleostomi</taxon>
        <taxon>Mammalia</taxon>
        <taxon>Eutheria</taxon>
        <taxon>Euarchontoglires</taxon>
        <taxon>Glires</taxon>
        <taxon>Rodentia</taxon>
        <taxon>Myomorpha</taxon>
        <taxon>Muroidea</taxon>
        <taxon>Muridae</taxon>
        <taxon>Murinae</taxon>
        <taxon>Rattus</taxon>
    </lineage>
</organism>
<feature type="compositionally biased region" description="Polar residues" evidence="1">
    <location>
        <begin position="112"/>
        <end position="123"/>
    </location>
</feature>
<sequence length="159" mass="18343">MSGFDEQNQAPDARDQIRVEQHMSLYLDFDEEGLVPEEYVSLVPDIMLPVALETEVQDLLVIEEGEGAIWFHIEQIENDEDFVEPMDEDYEYMNSEDENDHDEAIDEGTEKFSGTVNDHNYQCTHVPPNEPESKEKAETDMENQKEEDDNNPNSATNKI</sequence>
<evidence type="ECO:0000313" key="2">
    <source>
        <dbReference type="EMBL" id="EDL88013.1"/>
    </source>
</evidence>
<name>A6KNW9_RAT</name>
<dbReference type="OMA" id="CMHSEDE"/>
<dbReference type="AlphaFoldDB" id="A6KNW9"/>
<dbReference type="EMBL" id="CH474076">
    <property type="protein sequence ID" value="EDL88013.1"/>
    <property type="molecule type" value="Genomic_DNA"/>
</dbReference>
<feature type="region of interest" description="Disordered" evidence="1">
    <location>
        <begin position="94"/>
        <end position="159"/>
    </location>
</feature>
<reference evidence="2" key="1">
    <citation type="journal article" date="2005" name="Genome Res.">
        <title>Gene and alternative splicing annotation with AIR.</title>
        <authorList>
            <person name="Florea L."/>
            <person name="Di Francesco V."/>
            <person name="Miller J."/>
            <person name="Turner R."/>
            <person name="Yao A."/>
            <person name="Harris M."/>
            <person name="Walenz B."/>
            <person name="Mobarry C."/>
            <person name="Merkulov G.V."/>
            <person name="Charlab R."/>
            <person name="Dew I."/>
            <person name="Deng Z."/>
            <person name="Istrail S."/>
            <person name="Li P."/>
            <person name="Sutton G."/>
        </authorList>
    </citation>
    <scope>NUCLEOTIDE SEQUENCE</scope>
    <source>
        <strain evidence="2">BN</strain>
    </source>
</reference>
<gene>
    <name evidence="2" type="ORF">rCG_56857</name>
</gene>
<proteinExistence type="predicted"/>
<accession>A6KNW9</accession>
<evidence type="ECO:0000256" key="1">
    <source>
        <dbReference type="SAM" id="MobiDB-lite"/>
    </source>
</evidence>
<feature type="compositionally biased region" description="Basic and acidic residues" evidence="1">
    <location>
        <begin position="131"/>
        <end position="144"/>
    </location>
</feature>
<dbReference type="OrthoDB" id="9633132at2759"/>
<dbReference type="Proteomes" id="UP000234681">
    <property type="component" value="Chromosome X"/>
</dbReference>
<protein>
    <submittedName>
        <fullName evidence="2">RCG56857</fullName>
    </submittedName>
</protein>
<feature type="compositionally biased region" description="Acidic residues" evidence="1">
    <location>
        <begin position="94"/>
        <end position="107"/>
    </location>
</feature>